<comment type="subcellular location">
    <subcellularLocation>
        <location evidence="1">Membrane</location>
        <topology evidence="1">Multi-pass membrane protein</topology>
    </subcellularLocation>
</comment>
<name>A0A8H6ISN2_9PEZI</name>
<feature type="transmembrane region" description="Helical" evidence="6">
    <location>
        <begin position="172"/>
        <end position="190"/>
    </location>
</feature>
<evidence type="ECO:0000313" key="8">
    <source>
        <dbReference type="EMBL" id="KAF6795326.1"/>
    </source>
</evidence>
<dbReference type="PANTHER" id="PTHR23501:SF3">
    <property type="entry name" value="MAJOR FACILITATOR SUPERFAMILY (MFS) PROFILE DOMAIN-CONTAINING PROTEIN"/>
    <property type="match status" value="1"/>
</dbReference>
<dbReference type="Pfam" id="PF07690">
    <property type="entry name" value="MFS_1"/>
    <property type="match status" value="1"/>
</dbReference>
<accession>A0A8H6ISN2</accession>
<dbReference type="PANTHER" id="PTHR23501">
    <property type="entry name" value="MAJOR FACILITATOR SUPERFAMILY"/>
    <property type="match status" value="1"/>
</dbReference>
<feature type="transmembrane region" description="Helical" evidence="6">
    <location>
        <begin position="355"/>
        <end position="375"/>
    </location>
</feature>
<feature type="transmembrane region" description="Helical" evidence="6">
    <location>
        <begin position="303"/>
        <end position="323"/>
    </location>
</feature>
<evidence type="ECO:0000256" key="4">
    <source>
        <dbReference type="ARBA" id="ARBA00023136"/>
    </source>
</evidence>
<sequence length="512" mass="55746">MAHESEKGTGPAALQARPEDHASGLPKDATQVGNGDKRLRYQLTKRQLILIYLLIWVMNFALSFSSGVFKILVPYVTSSFQKHALTATTSVAANIASGIFRLPFAKLLDVWGRTQCMTLMVVFTTTGALMMAACQNVETYCAAQVFYNVGYYGIQFCLVIFVGDSAPMKNRAFLMGWMSTPSIACIWAYGPATEGILDTIGFRWGFGMWCVLIPVFCAPFLVVFHRLDKKTLASTTSSATAPLTTGTAKAKLLHYIRDFDVAGLLMLGTGLCFLLLSLSIYSYQADGWQSSLISVTQASYISNIYLVGASFWNIILGIALRYYGHIKVYTLALGIPFFIVGTGLMIYSISGTGSIGLMVFCKILFSFGGGTIYPIEQIALMAVSPEHTAALLAVQSVIVDSGKAAGSAIGTAIWTSMFRKRLVDHLPSMPSKNVTEVYGSLDIQLSYPLGEPERLGINAAYAETQRVILIVALCLSAVAWISVWFWEDIDVKGPRSKEKEASLNDGQVSKCS</sequence>
<feature type="transmembrane region" description="Helical" evidence="6">
    <location>
        <begin position="261"/>
        <end position="283"/>
    </location>
</feature>
<dbReference type="InterPro" id="IPR036259">
    <property type="entry name" value="MFS_trans_sf"/>
</dbReference>
<organism evidence="8 9">
    <name type="scientific">Colletotrichum musicola</name>
    <dbReference type="NCBI Taxonomy" id="2175873"/>
    <lineage>
        <taxon>Eukaryota</taxon>
        <taxon>Fungi</taxon>
        <taxon>Dikarya</taxon>
        <taxon>Ascomycota</taxon>
        <taxon>Pezizomycotina</taxon>
        <taxon>Sordariomycetes</taxon>
        <taxon>Hypocreomycetidae</taxon>
        <taxon>Glomerellales</taxon>
        <taxon>Glomerellaceae</taxon>
        <taxon>Colletotrichum</taxon>
        <taxon>Colletotrichum orchidearum species complex</taxon>
    </lineage>
</organism>
<evidence type="ECO:0000313" key="9">
    <source>
        <dbReference type="Proteomes" id="UP000639643"/>
    </source>
</evidence>
<dbReference type="EMBL" id="WIGM01001518">
    <property type="protein sequence ID" value="KAF6795326.1"/>
    <property type="molecule type" value="Genomic_DNA"/>
</dbReference>
<proteinExistence type="predicted"/>
<feature type="transmembrane region" description="Helical" evidence="6">
    <location>
        <begin position="145"/>
        <end position="163"/>
    </location>
</feature>
<reference evidence="8" key="1">
    <citation type="journal article" date="2020" name="Phytopathology">
        <title>Genome Sequence Resources of Colletotrichum truncatum, C. plurivorum, C. musicola, and C. sojae: Four Species Pathogenic to Soybean (Glycine max).</title>
        <authorList>
            <person name="Rogerio F."/>
            <person name="Boufleur T.R."/>
            <person name="Ciampi-Guillardi M."/>
            <person name="Sukno S.A."/>
            <person name="Thon M.R."/>
            <person name="Massola Junior N.S."/>
            <person name="Baroncelli R."/>
        </authorList>
    </citation>
    <scope>NUCLEOTIDE SEQUENCE</scope>
    <source>
        <strain evidence="8">LFN0074</strain>
    </source>
</reference>
<feature type="transmembrane region" description="Helical" evidence="6">
    <location>
        <begin position="330"/>
        <end position="349"/>
    </location>
</feature>
<dbReference type="Gene3D" id="1.20.1250.20">
    <property type="entry name" value="MFS general substrate transporter like domains"/>
    <property type="match status" value="2"/>
</dbReference>
<dbReference type="GO" id="GO:0005886">
    <property type="term" value="C:plasma membrane"/>
    <property type="evidence" value="ECO:0007669"/>
    <property type="project" value="TreeGrafter"/>
</dbReference>
<feature type="domain" description="Major facilitator superfamily (MFS) profile" evidence="7">
    <location>
        <begin position="51"/>
        <end position="490"/>
    </location>
</feature>
<feature type="transmembrane region" description="Helical" evidence="6">
    <location>
        <begin position="202"/>
        <end position="224"/>
    </location>
</feature>
<keyword evidence="3 6" id="KW-1133">Transmembrane helix</keyword>
<feature type="region of interest" description="Disordered" evidence="5">
    <location>
        <begin position="1"/>
        <end position="31"/>
    </location>
</feature>
<comment type="caution">
    <text evidence="8">The sequence shown here is derived from an EMBL/GenBank/DDBJ whole genome shotgun (WGS) entry which is preliminary data.</text>
</comment>
<evidence type="ECO:0000256" key="2">
    <source>
        <dbReference type="ARBA" id="ARBA00022692"/>
    </source>
</evidence>
<dbReference type="Proteomes" id="UP000639643">
    <property type="component" value="Unassembled WGS sequence"/>
</dbReference>
<evidence type="ECO:0000259" key="7">
    <source>
        <dbReference type="PROSITE" id="PS50850"/>
    </source>
</evidence>
<keyword evidence="2 6" id="KW-0812">Transmembrane</keyword>
<dbReference type="OrthoDB" id="4078873at2759"/>
<dbReference type="InterPro" id="IPR011701">
    <property type="entry name" value="MFS"/>
</dbReference>
<keyword evidence="9" id="KW-1185">Reference proteome</keyword>
<dbReference type="AlphaFoldDB" id="A0A8H6ISN2"/>
<feature type="transmembrane region" description="Helical" evidence="6">
    <location>
        <begin position="116"/>
        <end position="133"/>
    </location>
</feature>
<gene>
    <name evidence="8" type="ORF">CMUS01_15948</name>
</gene>
<dbReference type="PROSITE" id="PS50850">
    <property type="entry name" value="MFS"/>
    <property type="match status" value="1"/>
</dbReference>
<feature type="transmembrane region" description="Helical" evidence="6">
    <location>
        <begin position="48"/>
        <end position="72"/>
    </location>
</feature>
<dbReference type="GO" id="GO:0022857">
    <property type="term" value="F:transmembrane transporter activity"/>
    <property type="evidence" value="ECO:0007669"/>
    <property type="project" value="InterPro"/>
</dbReference>
<evidence type="ECO:0000256" key="6">
    <source>
        <dbReference type="SAM" id="Phobius"/>
    </source>
</evidence>
<feature type="transmembrane region" description="Helical" evidence="6">
    <location>
        <begin position="467"/>
        <end position="486"/>
    </location>
</feature>
<keyword evidence="4 6" id="KW-0472">Membrane</keyword>
<evidence type="ECO:0000256" key="1">
    <source>
        <dbReference type="ARBA" id="ARBA00004141"/>
    </source>
</evidence>
<dbReference type="InterPro" id="IPR020846">
    <property type="entry name" value="MFS_dom"/>
</dbReference>
<evidence type="ECO:0000256" key="3">
    <source>
        <dbReference type="ARBA" id="ARBA00022989"/>
    </source>
</evidence>
<feature type="transmembrane region" description="Helical" evidence="6">
    <location>
        <begin position="84"/>
        <end position="104"/>
    </location>
</feature>
<protein>
    <submittedName>
        <fullName evidence="8">Siderophore iron transporter</fullName>
    </submittedName>
</protein>
<evidence type="ECO:0000256" key="5">
    <source>
        <dbReference type="SAM" id="MobiDB-lite"/>
    </source>
</evidence>
<dbReference type="SUPFAM" id="SSF103473">
    <property type="entry name" value="MFS general substrate transporter"/>
    <property type="match status" value="1"/>
</dbReference>